<accession>A0ABD3GP19</accession>
<keyword evidence="4" id="KW-1185">Reference proteome</keyword>
<comment type="caution">
    <text evidence="3">The sequence shown here is derived from an EMBL/GenBank/DDBJ whole genome shotgun (WGS) entry which is preliminary data.</text>
</comment>
<keyword evidence="1" id="KW-0472">Membrane</keyword>
<dbReference type="InterPro" id="IPR000719">
    <property type="entry name" value="Prot_kinase_dom"/>
</dbReference>
<dbReference type="SUPFAM" id="SSF56112">
    <property type="entry name" value="Protein kinase-like (PK-like)"/>
    <property type="match status" value="1"/>
</dbReference>
<dbReference type="CDD" id="cd21037">
    <property type="entry name" value="MLKL_NTD"/>
    <property type="match status" value="1"/>
</dbReference>
<dbReference type="AlphaFoldDB" id="A0ABD3GP19"/>
<feature type="domain" description="Protein kinase" evidence="2">
    <location>
        <begin position="324"/>
        <end position="609"/>
    </location>
</feature>
<proteinExistence type="predicted"/>
<reference evidence="3 4" key="1">
    <citation type="submission" date="2024-09" db="EMBL/GenBank/DDBJ databases">
        <title>Chromosome-scale assembly of Riccia sorocarpa.</title>
        <authorList>
            <person name="Paukszto L."/>
        </authorList>
    </citation>
    <scope>NUCLEOTIDE SEQUENCE [LARGE SCALE GENOMIC DNA]</scope>
    <source>
        <strain evidence="3">LP-2024</strain>
        <tissue evidence="3">Aerial parts of the thallus</tissue>
    </source>
</reference>
<dbReference type="Pfam" id="PF22215">
    <property type="entry name" value="MLKL_N"/>
    <property type="match status" value="1"/>
</dbReference>
<evidence type="ECO:0000313" key="4">
    <source>
        <dbReference type="Proteomes" id="UP001633002"/>
    </source>
</evidence>
<dbReference type="Proteomes" id="UP001633002">
    <property type="component" value="Unassembled WGS sequence"/>
</dbReference>
<dbReference type="Gene3D" id="1.20.930.20">
    <property type="entry name" value="Adaptor protein Cbl, N-terminal domain"/>
    <property type="match status" value="1"/>
</dbReference>
<name>A0ABD3GP19_9MARC</name>
<evidence type="ECO:0000313" key="3">
    <source>
        <dbReference type="EMBL" id="KAL3680957.1"/>
    </source>
</evidence>
<dbReference type="PROSITE" id="PS50011">
    <property type="entry name" value="PROTEIN_KINASE_DOM"/>
    <property type="match status" value="1"/>
</dbReference>
<evidence type="ECO:0000256" key="1">
    <source>
        <dbReference type="SAM" id="Phobius"/>
    </source>
</evidence>
<gene>
    <name evidence="3" type="ORF">R1sor_023913</name>
</gene>
<dbReference type="InterPro" id="IPR059179">
    <property type="entry name" value="MLKL-like_MCAfunc"/>
</dbReference>
<sequence>MASPSPSPLAAGEAIGFVDQLIARFQTSSIHSGSAPRLKVLSSAAAIRLFSPKGHCMLESVRKFRVFYEFNSHQETNLPNVILKFAALSSEQEEALVFHTGVQEMKMTVVIRLASKELESARLSKRCSHGFCCMISISAVGGYPGLLLLLVIHHIGLRLQMAEAYVAVAGKIVVSAAVNDVGTLVDELLGLAFSVRRCRAKCEDLANKVQNVHRAIVDLEAHPERYDTQDYQSNASKFKCVIQDCISLVKKYNTKNWLVRALLSLKLEGEFECLDQRLEQCVRFFKLDLQMDTRANIDDMRSEIREDVRQTKETLEEVRRLVAAKSSPADGSAFPGTIDCVEPIYEGYLLGGRMVSLSGSDLVLLFSSQHANNEVAIMKLVSDCEYIMRFFGIWSQGGNSYNVMERPGTEVITLDERIKLDHGLTRPLLRNDWRLKRQLALDIATGLGYLHCGGILHRKLRSPYIFLTDELRPKIFGLFEARMKVKPSEKKWTGVEQIRWAAPEMLPRTRPEYTEKCDIFSLGVILWEIITDDYPFSHIDSAMVLMKKRTSASESCKLSFPTVDDVSIPEFYKEFVQVASDCMEDLPEKRPGIDQVIDRLTKLAPEQMLLA</sequence>
<dbReference type="InterPro" id="IPR054000">
    <property type="entry name" value="MLKL_N"/>
</dbReference>
<evidence type="ECO:0000259" key="2">
    <source>
        <dbReference type="PROSITE" id="PS50011"/>
    </source>
</evidence>
<dbReference type="PANTHER" id="PTHR44329">
    <property type="entry name" value="SERINE/THREONINE-PROTEIN KINASE TNNI3K-RELATED"/>
    <property type="match status" value="1"/>
</dbReference>
<dbReference type="Pfam" id="PF00069">
    <property type="entry name" value="Pkinase"/>
    <property type="match status" value="1"/>
</dbReference>
<dbReference type="Gene3D" id="1.10.510.10">
    <property type="entry name" value="Transferase(Phosphotransferase) domain 1"/>
    <property type="match status" value="1"/>
</dbReference>
<keyword evidence="1" id="KW-0812">Transmembrane</keyword>
<dbReference type="EMBL" id="JBJQOH010000007">
    <property type="protein sequence ID" value="KAL3680957.1"/>
    <property type="molecule type" value="Genomic_DNA"/>
</dbReference>
<organism evidence="3 4">
    <name type="scientific">Riccia sorocarpa</name>
    <dbReference type="NCBI Taxonomy" id="122646"/>
    <lineage>
        <taxon>Eukaryota</taxon>
        <taxon>Viridiplantae</taxon>
        <taxon>Streptophyta</taxon>
        <taxon>Embryophyta</taxon>
        <taxon>Marchantiophyta</taxon>
        <taxon>Marchantiopsida</taxon>
        <taxon>Marchantiidae</taxon>
        <taxon>Marchantiales</taxon>
        <taxon>Ricciaceae</taxon>
        <taxon>Riccia</taxon>
    </lineage>
</organism>
<dbReference type="InterPro" id="IPR036537">
    <property type="entry name" value="Adaptor_Cbl_N_dom_sf"/>
</dbReference>
<feature type="transmembrane region" description="Helical" evidence="1">
    <location>
        <begin position="131"/>
        <end position="152"/>
    </location>
</feature>
<dbReference type="InterPro" id="IPR011009">
    <property type="entry name" value="Kinase-like_dom_sf"/>
</dbReference>
<keyword evidence="1" id="KW-1133">Transmembrane helix</keyword>
<protein>
    <recommendedName>
        <fullName evidence="2">Protein kinase domain-containing protein</fullName>
    </recommendedName>
</protein>
<dbReference type="InterPro" id="IPR051681">
    <property type="entry name" value="Ser/Thr_Kinases-Pseudokinases"/>
</dbReference>